<sequence>MIVAAADEVVGSIDTEELAKYLSLNSDPEDEEAQKFKKKMEETRDQLADALYQKGLALAETESLKIVLIICFGADQVLSDLIQDESEKSKKKFYDLKIQLVEEMGWTHISTYEKQWMHVRFPPTLPPF</sequence>
<reference evidence="1" key="1">
    <citation type="journal article" date="2018" name="DNA Res.">
        <title>Multiple hybrid de novo genome assembly of finger millet, an orphan allotetraploid crop.</title>
        <authorList>
            <person name="Hatakeyama M."/>
            <person name="Aluri S."/>
            <person name="Balachadran M.T."/>
            <person name="Sivarajan S.R."/>
            <person name="Patrignani A."/>
            <person name="Gruter S."/>
            <person name="Poveda L."/>
            <person name="Shimizu-Inatsugi R."/>
            <person name="Baeten J."/>
            <person name="Francoijs K.J."/>
            <person name="Nataraja K.N."/>
            <person name="Reddy Y.A.N."/>
            <person name="Phadnis S."/>
            <person name="Ravikumar R.L."/>
            <person name="Schlapbach R."/>
            <person name="Sreeman S.M."/>
            <person name="Shimizu K.K."/>
        </authorList>
    </citation>
    <scope>NUCLEOTIDE SEQUENCE</scope>
</reference>
<comment type="caution">
    <text evidence="1">The sequence shown here is derived from an EMBL/GenBank/DDBJ whole genome shotgun (WGS) entry which is preliminary data.</text>
</comment>
<accession>A0AAV5BM88</accession>
<name>A0AAV5BM88_ELECO</name>
<dbReference type="EMBL" id="BQKI01000001">
    <property type="protein sequence ID" value="GJM86379.1"/>
    <property type="molecule type" value="Genomic_DNA"/>
</dbReference>
<keyword evidence="2" id="KW-1185">Reference proteome</keyword>
<evidence type="ECO:0000313" key="1">
    <source>
        <dbReference type="EMBL" id="GJM86379.1"/>
    </source>
</evidence>
<proteinExistence type="predicted"/>
<dbReference type="InterPro" id="IPR046939">
    <property type="entry name" value="TPPII_C_sf"/>
</dbReference>
<dbReference type="Gene3D" id="1.25.40.710">
    <property type="match status" value="2"/>
</dbReference>
<dbReference type="AlphaFoldDB" id="A0AAV5BM88"/>
<evidence type="ECO:0000313" key="2">
    <source>
        <dbReference type="Proteomes" id="UP001054889"/>
    </source>
</evidence>
<gene>
    <name evidence="1" type="primary">ga02233</name>
    <name evidence="1" type="ORF">PR202_ga02233</name>
</gene>
<dbReference type="Proteomes" id="UP001054889">
    <property type="component" value="Unassembled WGS sequence"/>
</dbReference>
<protein>
    <submittedName>
        <fullName evidence="1">Uncharacterized protein</fullName>
    </submittedName>
</protein>
<reference evidence="1" key="2">
    <citation type="submission" date="2021-12" db="EMBL/GenBank/DDBJ databases">
        <title>Resequencing data analysis of finger millet.</title>
        <authorList>
            <person name="Hatakeyama M."/>
            <person name="Aluri S."/>
            <person name="Balachadran M.T."/>
            <person name="Sivarajan S.R."/>
            <person name="Poveda L."/>
            <person name="Shimizu-Inatsugi R."/>
            <person name="Schlapbach R."/>
            <person name="Sreeman S.M."/>
            <person name="Shimizu K.K."/>
        </authorList>
    </citation>
    <scope>NUCLEOTIDE SEQUENCE</scope>
</reference>
<organism evidence="1 2">
    <name type="scientific">Eleusine coracana subsp. coracana</name>
    <dbReference type="NCBI Taxonomy" id="191504"/>
    <lineage>
        <taxon>Eukaryota</taxon>
        <taxon>Viridiplantae</taxon>
        <taxon>Streptophyta</taxon>
        <taxon>Embryophyta</taxon>
        <taxon>Tracheophyta</taxon>
        <taxon>Spermatophyta</taxon>
        <taxon>Magnoliopsida</taxon>
        <taxon>Liliopsida</taxon>
        <taxon>Poales</taxon>
        <taxon>Poaceae</taxon>
        <taxon>PACMAD clade</taxon>
        <taxon>Chloridoideae</taxon>
        <taxon>Cynodonteae</taxon>
        <taxon>Eleusininae</taxon>
        <taxon>Eleusine</taxon>
    </lineage>
</organism>